<proteinExistence type="predicted"/>
<comment type="caution">
    <text evidence="1">The sequence shown here is derived from an EMBL/GenBank/DDBJ whole genome shotgun (WGS) entry which is preliminary data.</text>
</comment>
<reference evidence="1 2" key="1">
    <citation type="journal article" date="2024" name="G3 (Bethesda)">
        <title>Genome assembly of Hibiscus sabdariffa L. provides insights into metabolisms of medicinal natural products.</title>
        <authorList>
            <person name="Kim T."/>
        </authorList>
    </citation>
    <scope>NUCLEOTIDE SEQUENCE [LARGE SCALE GENOMIC DNA]</scope>
    <source>
        <strain evidence="1">TK-2024</strain>
        <tissue evidence="1">Old leaves</tissue>
    </source>
</reference>
<accession>A0ABR2BG23</accession>
<keyword evidence="2" id="KW-1185">Reference proteome</keyword>
<sequence length="158" mass="17972">MGVRKPENKRGSHGLDSGFRNIKDCPLSEEDCRVIIVDDKSDGLHGKRKVSQNQIFLPKVSWQYCCLVGRIKNIYNLELVEEAMRADGYEIQLCPWQKTNHNLELAHVLGSPISHIEVESLSEAETTLDKCKELRVEFVAPKEQVLKRLQELEEADGA</sequence>
<evidence type="ECO:0000313" key="1">
    <source>
        <dbReference type="EMBL" id="KAK8505883.1"/>
    </source>
</evidence>
<evidence type="ECO:0000313" key="2">
    <source>
        <dbReference type="Proteomes" id="UP001472677"/>
    </source>
</evidence>
<name>A0ABR2BG23_9ROSI</name>
<protein>
    <submittedName>
        <fullName evidence="1">Uncharacterized protein</fullName>
    </submittedName>
</protein>
<dbReference type="EMBL" id="JBBPBM010000122">
    <property type="protein sequence ID" value="KAK8505883.1"/>
    <property type="molecule type" value="Genomic_DNA"/>
</dbReference>
<gene>
    <name evidence="1" type="ORF">V6N12_042907</name>
</gene>
<dbReference type="Proteomes" id="UP001472677">
    <property type="component" value="Unassembled WGS sequence"/>
</dbReference>
<organism evidence="1 2">
    <name type="scientific">Hibiscus sabdariffa</name>
    <name type="common">roselle</name>
    <dbReference type="NCBI Taxonomy" id="183260"/>
    <lineage>
        <taxon>Eukaryota</taxon>
        <taxon>Viridiplantae</taxon>
        <taxon>Streptophyta</taxon>
        <taxon>Embryophyta</taxon>
        <taxon>Tracheophyta</taxon>
        <taxon>Spermatophyta</taxon>
        <taxon>Magnoliopsida</taxon>
        <taxon>eudicotyledons</taxon>
        <taxon>Gunneridae</taxon>
        <taxon>Pentapetalae</taxon>
        <taxon>rosids</taxon>
        <taxon>malvids</taxon>
        <taxon>Malvales</taxon>
        <taxon>Malvaceae</taxon>
        <taxon>Malvoideae</taxon>
        <taxon>Hibiscus</taxon>
    </lineage>
</organism>